<dbReference type="Proteomes" id="UP000027466">
    <property type="component" value="Unassembled WGS sequence"/>
</dbReference>
<organism evidence="1 2">
    <name type="scientific">Caballeronia glathei</name>
    <dbReference type="NCBI Taxonomy" id="60547"/>
    <lineage>
        <taxon>Bacteria</taxon>
        <taxon>Pseudomonadati</taxon>
        <taxon>Pseudomonadota</taxon>
        <taxon>Betaproteobacteria</taxon>
        <taxon>Burkholderiales</taxon>
        <taxon>Burkholderiaceae</taxon>
        <taxon>Caballeronia</taxon>
    </lineage>
</organism>
<dbReference type="AlphaFoldDB" id="A0A069PQ78"/>
<evidence type="ECO:0000313" key="2">
    <source>
        <dbReference type="Proteomes" id="UP000027466"/>
    </source>
</evidence>
<accession>A0A069PQ78</accession>
<sequence length="146" mass="15475">MKGETLAAYRAARYRVFTDPPVDMRIGETSPAIARLLARHGVETAVFVTAFNPFSHPSSDADNAARQQALAVRLEGLSLATIPGAGLDPLGAWPGEASLLALGADSDVATQLMVEFEQNAVVFVDREGRPELLFHPSLADKGGACE</sequence>
<reference evidence="1 2" key="1">
    <citation type="submission" date="2014-03" db="EMBL/GenBank/DDBJ databases">
        <title>Draft Genome Sequences of Four Burkholderia Strains.</title>
        <authorList>
            <person name="Liu X.Y."/>
            <person name="Li C.X."/>
            <person name="Xu J.H."/>
        </authorList>
    </citation>
    <scope>NUCLEOTIDE SEQUENCE [LARGE SCALE GENOMIC DNA]</scope>
    <source>
        <strain evidence="1 2">DSM 50014</strain>
    </source>
</reference>
<evidence type="ECO:0008006" key="3">
    <source>
        <dbReference type="Google" id="ProtNLM"/>
    </source>
</evidence>
<gene>
    <name evidence="1" type="ORF">BG61_14010</name>
</gene>
<dbReference type="STRING" id="60547.GCA_000751215_06053"/>
<protein>
    <recommendedName>
        <fullName evidence="3">DUF3293 domain-containing protein</fullName>
    </recommendedName>
</protein>
<dbReference type="Pfam" id="PF11697">
    <property type="entry name" value="DUF3293"/>
    <property type="match status" value="1"/>
</dbReference>
<comment type="caution">
    <text evidence="1">The sequence shown here is derived from an EMBL/GenBank/DDBJ whole genome shotgun (WGS) entry which is preliminary data.</text>
</comment>
<dbReference type="InterPro" id="IPR021710">
    <property type="entry name" value="DUF3293"/>
</dbReference>
<dbReference type="RefSeq" id="WP_051672549.1">
    <property type="nucleotide sequence ID" value="NZ_CADFFX010000024.1"/>
</dbReference>
<dbReference type="EMBL" id="JFHC01000021">
    <property type="protein sequence ID" value="KDR42024.1"/>
    <property type="molecule type" value="Genomic_DNA"/>
</dbReference>
<proteinExistence type="predicted"/>
<name>A0A069PQ78_9BURK</name>
<evidence type="ECO:0000313" key="1">
    <source>
        <dbReference type="EMBL" id="KDR42024.1"/>
    </source>
</evidence>
<keyword evidence="2" id="KW-1185">Reference proteome</keyword>